<dbReference type="Proteomes" id="UP000195859">
    <property type="component" value="Unassembled WGS sequence"/>
</dbReference>
<keyword evidence="3" id="KW-0813">Transport</keyword>
<dbReference type="InterPro" id="IPR039424">
    <property type="entry name" value="SBP_5"/>
</dbReference>
<protein>
    <submittedName>
        <fullName evidence="9">Peptide ABC transporter substrate-binding protein</fullName>
    </submittedName>
</protein>
<evidence type="ECO:0000313" key="8">
    <source>
        <dbReference type="EMBL" id="OUQ56463.1"/>
    </source>
</evidence>
<feature type="chain" id="PRO_5044063512" evidence="6">
    <location>
        <begin position="21"/>
        <end position="541"/>
    </location>
</feature>
<dbReference type="EMBL" id="NFLS01000009">
    <property type="protein sequence ID" value="OUQ56463.1"/>
    <property type="molecule type" value="Genomic_DNA"/>
</dbReference>
<dbReference type="CDD" id="cd08504">
    <property type="entry name" value="PBP2_OppA"/>
    <property type="match status" value="1"/>
</dbReference>
<dbReference type="GO" id="GO:0043190">
    <property type="term" value="C:ATP-binding cassette (ABC) transporter complex"/>
    <property type="evidence" value="ECO:0007669"/>
    <property type="project" value="InterPro"/>
</dbReference>
<evidence type="ECO:0000256" key="1">
    <source>
        <dbReference type="ARBA" id="ARBA00004196"/>
    </source>
</evidence>
<sequence>MKLNKLLLSASVVLASLATAACGNNNASANKKDQTLHLMQTGEILSLDTSNQANISQWNVLENSMEGLYRADKEGNPSPAMATKLVKPTDHGKRYTFTLRKNAKWSNGDPVTAEDFVNSWRRSVSPSSQSGYSYIFTGVKNATKVTAGKLPAKDLGVKALNNRTLQVDLEYPMPYFTRMMVLPAFFPQSKAALTKFGKSYGSASNKMYYNGPFKVDGWTGSNLSWDLDQNKYYYDKKDIHLKKMKMQVVKDANTAHQLFQQGNLDDATITGTTAQGLQKDKNLMHLKRAGVYYLQLNQRQGRVFSNSKLREALSLVLDKKHLAEKVLADGSEPAYTFVAPTLAKDPTTGKDFATEMKPSENYNVKKAQKLWQEGLKEEGKKSVTLTYYTDDQTINKNIAQFVQSQVESKLKGADVEVHAVPAKNSQDNVSKGNFDMHFSLWLADYADPMSDFDILQTNNAQNYGKYSSKAYDNYISAAKSKSAADVKQYWQNMRNAQSQLTKDTAVAPLYNMTESHLVRSNLKGVLWHSVGEVDYTRAYFK</sequence>
<dbReference type="RefSeq" id="WP_087176293.1">
    <property type="nucleotide sequence ID" value="NZ_CAYKUI010000093.1"/>
</dbReference>
<evidence type="ECO:0000313" key="11">
    <source>
        <dbReference type="Proteomes" id="UP000196293"/>
    </source>
</evidence>
<evidence type="ECO:0000313" key="9">
    <source>
        <dbReference type="EMBL" id="OUQ76349.1"/>
    </source>
</evidence>
<reference evidence="10 11" key="1">
    <citation type="submission" date="2017-04" db="EMBL/GenBank/DDBJ databases">
        <title>Function of individual gut microbiota members based on whole genome sequencing of pure cultures obtained from chicken caecum.</title>
        <authorList>
            <person name="Medvecky M."/>
            <person name="Cejkova D."/>
            <person name="Polansky O."/>
            <person name="Karasova D."/>
            <person name="Kubasova T."/>
            <person name="Cizek A."/>
            <person name="Rychlik I."/>
        </authorList>
    </citation>
    <scope>NUCLEOTIDE SEQUENCE [LARGE SCALE GENOMIC DNA]</scope>
    <source>
        <strain evidence="10">An101</strain>
        <strain evidence="11">An115</strain>
    </source>
</reference>
<dbReference type="InterPro" id="IPR000914">
    <property type="entry name" value="SBP_5_dom"/>
</dbReference>
<organism evidence="9 10">
    <name type="scientific">Lactobacillus gallinarum</name>
    <dbReference type="NCBI Taxonomy" id="52242"/>
    <lineage>
        <taxon>Bacteria</taxon>
        <taxon>Bacillati</taxon>
        <taxon>Bacillota</taxon>
        <taxon>Bacilli</taxon>
        <taxon>Lactobacillales</taxon>
        <taxon>Lactobacillaceae</taxon>
        <taxon>Lactobacillus</taxon>
    </lineage>
</organism>
<dbReference type="Pfam" id="PF00496">
    <property type="entry name" value="SBP_bac_5"/>
    <property type="match status" value="1"/>
</dbReference>
<evidence type="ECO:0000313" key="10">
    <source>
        <dbReference type="Proteomes" id="UP000195859"/>
    </source>
</evidence>
<dbReference type="EMBL" id="NFLZ01000010">
    <property type="protein sequence ID" value="OUQ76349.1"/>
    <property type="molecule type" value="Genomic_DNA"/>
</dbReference>
<dbReference type="Gene3D" id="3.10.105.10">
    <property type="entry name" value="Dipeptide-binding Protein, Domain 3"/>
    <property type="match status" value="1"/>
</dbReference>
<dbReference type="Gene3D" id="3.40.190.10">
    <property type="entry name" value="Periplasmic binding protein-like II"/>
    <property type="match status" value="1"/>
</dbReference>
<dbReference type="GO" id="GO:0015833">
    <property type="term" value="P:peptide transport"/>
    <property type="evidence" value="ECO:0007669"/>
    <property type="project" value="UniProtKB-KW"/>
</dbReference>
<feature type="signal peptide" evidence="6">
    <location>
        <begin position="1"/>
        <end position="20"/>
    </location>
</feature>
<keyword evidence="4 6" id="KW-0732">Signal</keyword>
<evidence type="ECO:0000256" key="3">
    <source>
        <dbReference type="ARBA" id="ARBA00022448"/>
    </source>
</evidence>
<dbReference type="FunFam" id="3.10.105.10:FF:000001">
    <property type="entry name" value="Oligopeptide ABC transporter, oligopeptide-binding protein"/>
    <property type="match status" value="1"/>
</dbReference>
<dbReference type="GO" id="GO:1904680">
    <property type="term" value="F:peptide transmembrane transporter activity"/>
    <property type="evidence" value="ECO:0007669"/>
    <property type="project" value="TreeGrafter"/>
</dbReference>
<proteinExistence type="inferred from homology"/>
<dbReference type="PANTHER" id="PTHR30290">
    <property type="entry name" value="PERIPLASMIC BINDING COMPONENT OF ABC TRANSPORTER"/>
    <property type="match status" value="1"/>
</dbReference>
<comment type="caution">
    <text evidence="9">The sequence shown here is derived from an EMBL/GenBank/DDBJ whole genome shotgun (WGS) entry which is preliminary data.</text>
</comment>
<keyword evidence="5" id="KW-0653">Protein transport</keyword>
<evidence type="ECO:0000256" key="5">
    <source>
        <dbReference type="ARBA" id="ARBA00022856"/>
    </source>
</evidence>
<dbReference type="Proteomes" id="UP000196293">
    <property type="component" value="Unassembled WGS sequence"/>
</dbReference>
<feature type="domain" description="Solute-binding protein family 5" evidence="7">
    <location>
        <begin position="77"/>
        <end position="461"/>
    </location>
</feature>
<evidence type="ECO:0000256" key="6">
    <source>
        <dbReference type="SAM" id="SignalP"/>
    </source>
</evidence>
<evidence type="ECO:0000256" key="2">
    <source>
        <dbReference type="ARBA" id="ARBA00005695"/>
    </source>
</evidence>
<dbReference type="PANTHER" id="PTHR30290:SF10">
    <property type="entry name" value="PERIPLASMIC OLIGOPEPTIDE-BINDING PROTEIN-RELATED"/>
    <property type="match status" value="1"/>
</dbReference>
<dbReference type="PIRSF" id="PIRSF002741">
    <property type="entry name" value="MppA"/>
    <property type="match status" value="1"/>
</dbReference>
<name>A0A1Y4W1T4_9LACO</name>
<keyword evidence="5" id="KW-0571">Peptide transport</keyword>
<gene>
    <name evidence="9" type="ORF">B5E44_05430</name>
    <name evidence="8" type="ORF">B5E59_05225</name>
</gene>
<dbReference type="AlphaFoldDB" id="A0A1Y4W1T4"/>
<evidence type="ECO:0000256" key="4">
    <source>
        <dbReference type="ARBA" id="ARBA00022729"/>
    </source>
</evidence>
<comment type="subcellular location">
    <subcellularLocation>
        <location evidence="1">Cell envelope</location>
    </subcellularLocation>
</comment>
<dbReference type="FunFam" id="3.90.76.10:FF:000001">
    <property type="entry name" value="Oligopeptide ABC transporter substrate-binding protein"/>
    <property type="match status" value="1"/>
</dbReference>
<keyword evidence="11" id="KW-1185">Reference proteome</keyword>
<dbReference type="GeneID" id="78203576"/>
<comment type="similarity">
    <text evidence="2">Belongs to the bacterial solute-binding protein 5 family.</text>
</comment>
<accession>A0A1Y4W1T4</accession>
<dbReference type="Gene3D" id="3.90.76.10">
    <property type="entry name" value="Dipeptide-binding Protein, Domain 1"/>
    <property type="match status" value="1"/>
</dbReference>
<dbReference type="PROSITE" id="PS51257">
    <property type="entry name" value="PROKAR_LIPOPROTEIN"/>
    <property type="match status" value="1"/>
</dbReference>
<evidence type="ECO:0000259" key="7">
    <source>
        <dbReference type="Pfam" id="PF00496"/>
    </source>
</evidence>
<reference evidence="9" key="2">
    <citation type="journal article" date="2018" name="BMC Genomics">
        <title>Whole genome sequencing and function prediction of 133 gut anaerobes isolated from chicken caecum in pure cultures.</title>
        <authorList>
            <person name="Medvecky M."/>
            <person name="Cejkova D."/>
            <person name="Polansky O."/>
            <person name="Karasova D."/>
            <person name="Kubasova T."/>
            <person name="Cizek A."/>
            <person name="Rychlik I."/>
        </authorList>
    </citation>
    <scope>NUCLEOTIDE SEQUENCE</scope>
    <source>
        <strain evidence="9">An101</strain>
        <strain evidence="8">An115</strain>
    </source>
</reference>
<dbReference type="GO" id="GO:0030288">
    <property type="term" value="C:outer membrane-bounded periplasmic space"/>
    <property type="evidence" value="ECO:0007669"/>
    <property type="project" value="UniProtKB-ARBA"/>
</dbReference>
<dbReference type="InterPro" id="IPR030678">
    <property type="entry name" value="Peptide/Ni-bd"/>
</dbReference>
<dbReference type="SUPFAM" id="SSF53850">
    <property type="entry name" value="Periplasmic binding protein-like II"/>
    <property type="match status" value="1"/>
</dbReference>